<dbReference type="Pfam" id="PF12982">
    <property type="entry name" value="DUF3866"/>
    <property type="match status" value="1"/>
</dbReference>
<accession>C7R485</accession>
<evidence type="ECO:0000313" key="2">
    <source>
        <dbReference type="Proteomes" id="UP000000628"/>
    </source>
</evidence>
<dbReference type="EMBL" id="CP001706">
    <property type="protein sequence ID" value="ACV08942.1"/>
    <property type="molecule type" value="Genomic_DNA"/>
</dbReference>
<dbReference type="InterPro" id="IPR024479">
    <property type="entry name" value="DUF3866"/>
</dbReference>
<reference evidence="1 2" key="1">
    <citation type="journal article" date="2009" name="Stand. Genomic Sci.">
        <title>Complete genome sequence of Jonesia denitrificans type strain (Prevot 55134).</title>
        <authorList>
            <person name="Pukall R."/>
            <person name="Gehrich-Schroter G."/>
            <person name="Lapidus A."/>
            <person name="Nolan M."/>
            <person name="Glavina Del Rio T."/>
            <person name="Lucas S."/>
            <person name="Chen F."/>
            <person name="Tice H."/>
            <person name="Pitluck S."/>
            <person name="Cheng J.F."/>
            <person name="Copeland A."/>
            <person name="Saunders E."/>
            <person name="Brettin T."/>
            <person name="Detter J.C."/>
            <person name="Bruce D."/>
            <person name="Goodwin L."/>
            <person name="Pati A."/>
            <person name="Ivanova N."/>
            <person name="Mavromatis K."/>
            <person name="Ovchinnikova G."/>
            <person name="Chen A."/>
            <person name="Palaniappan K."/>
            <person name="Land M."/>
            <person name="Hauser L."/>
            <person name="Chang Y.J."/>
            <person name="Jeffries C.D."/>
            <person name="Chain P."/>
            <person name="Goker M."/>
            <person name="Bristow J."/>
            <person name="Eisen J.A."/>
            <person name="Markowitz V."/>
            <person name="Hugenholtz P."/>
            <person name="Kyrpides N.C."/>
            <person name="Klenk H.P."/>
            <person name="Han C."/>
        </authorList>
    </citation>
    <scope>NUCLEOTIDE SEQUENCE [LARGE SCALE GENOMIC DNA]</scope>
    <source>
        <strain evidence="2">ATCC 14870 / DSM 20603 / BCRC 15368 / CIP 55.134 / JCM 11481 / NBRC 15587 / NCTC 10816 / Prevot 55134</strain>
    </source>
</reference>
<evidence type="ECO:0008006" key="3">
    <source>
        <dbReference type="Google" id="ProtNLM"/>
    </source>
</evidence>
<evidence type="ECO:0000313" key="1">
    <source>
        <dbReference type="EMBL" id="ACV08942.1"/>
    </source>
</evidence>
<dbReference type="KEGG" id="jde:Jden_1286"/>
<dbReference type="Proteomes" id="UP000000628">
    <property type="component" value="Chromosome"/>
</dbReference>
<name>C7R485_JONDD</name>
<organism evidence="1 2">
    <name type="scientific">Jonesia denitrificans (strain ATCC 14870 / DSM 20603 / BCRC 15368 / CIP 55.134 / JCM 11481 / NBRC 15587 / NCTC 10816 / Prevot 55134)</name>
    <name type="common">Listeria denitrificans</name>
    <dbReference type="NCBI Taxonomy" id="471856"/>
    <lineage>
        <taxon>Bacteria</taxon>
        <taxon>Bacillati</taxon>
        <taxon>Actinomycetota</taxon>
        <taxon>Actinomycetes</taxon>
        <taxon>Micrococcales</taxon>
        <taxon>Jonesiaceae</taxon>
        <taxon>Jonesia</taxon>
    </lineage>
</organism>
<dbReference type="eggNOG" id="COG3502">
    <property type="taxonomic scope" value="Bacteria"/>
</dbReference>
<keyword evidence="2" id="KW-1185">Reference proteome</keyword>
<gene>
    <name evidence="1" type="ordered locus">Jden_1286</name>
</gene>
<dbReference type="AlphaFoldDB" id="C7R485"/>
<protein>
    <recommendedName>
        <fullName evidence="3">DUF3866 domain-containing protein</fullName>
    </recommendedName>
</protein>
<dbReference type="STRING" id="471856.Jden_1286"/>
<proteinExistence type="predicted"/>
<sequence>MSLGRQWNGCQEAQVVDSHGHTIRALAYTQLVGTLTTGMDVHLNSTALDRGLGTGGYAMIVATHTAQPHQGRRPDSHGHLVKARYTPTQAMVLGVDEQESEHHDTMREATSLDGMPVITTDLHSALPAIVTGIEQGWTKTTPPTIAYVMTDGGALPAWFSRTVDTLRSTQRITSVITTGQAFGGDFEAATLHTGLLAARHVVRADIAIVIQGPGNLGTGTPWGFSGIHVGEVINATHILGGHPIAALRLSGADARPRHQGISHHSLTAIGKVALAPATVICPQLPADTWFTDLFTANDTLAADALSTLITRQIADLRDQAPHHTYIDQDLTPALHTALHHSPVTLSTMGRGYTSDPLAFLAVAAAGLWAATHIN</sequence>
<dbReference type="HOGENOM" id="CLU_042007_0_0_11"/>